<proteinExistence type="predicted"/>
<sequence length="236" mass="26379">MSQNDVKKIGLFPLTAHILPGGRMQLRVFEPRYMRLVRESLRNQQGFGLCMLNPNGDLTTNQHIYSVGTLVKVIDFESLDDGYLGITIVGEQLFDIQSIVTEKDGLRVGEVVLRNPAITSSEHGATPSTDTTNNGASTTTTISADNSEAAAVASSDECELKRRLQEVFANYPEFASLYPEQNFDDANWVCNRWLEILPLQAETKQELLNQEDAPQLQAFLRQLFEENSNEDTNYAS</sequence>
<evidence type="ECO:0000313" key="3">
    <source>
        <dbReference type="EMBL" id="RUO38845.1"/>
    </source>
</evidence>
<evidence type="ECO:0000313" key="4">
    <source>
        <dbReference type="Proteomes" id="UP000286934"/>
    </source>
</evidence>
<dbReference type="AlphaFoldDB" id="A0A432WYJ8"/>
<dbReference type="PANTHER" id="PTHR46732">
    <property type="entry name" value="ATP-DEPENDENT PROTEASE LA (LON) DOMAIN PROTEIN"/>
    <property type="match status" value="1"/>
</dbReference>
<dbReference type="InterPro" id="IPR015947">
    <property type="entry name" value="PUA-like_sf"/>
</dbReference>
<dbReference type="Pfam" id="PF02190">
    <property type="entry name" value="LON_substr_bdg"/>
    <property type="match status" value="1"/>
</dbReference>
<feature type="region of interest" description="Disordered" evidence="1">
    <location>
        <begin position="118"/>
        <end position="139"/>
    </location>
</feature>
<feature type="compositionally biased region" description="Low complexity" evidence="1">
    <location>
        <begin position="128"/>
        <end position="139"/>
    </location>
</feature>
<dbReference type="SUPFAM" id="SSF88697">
    <property type="entry name" value="PUA domain-like"/>
    <property type="match status" value="1"/>
</dbReference>
<dbReference type="InterPro" id="IPR003111">
    <property type="entry name" value="Lon_prtase_N"/>
</dbReference>
<keyword evidence="4" id="KW-1185">Reference proteome</keyword>
<feature type="compositionally biased region" description="Polar residues" evidence="1">
    <location>
        <begin position="118"/>
        <end position="127"/>
    </location>
</feature>
<dbReference type="RefSeq" id="WP_126805661.1">
    <property type="nucleotide sequence ID" value="NZ_PIPP01000001.1"/>
</dbReference>
<gene>
    <name evidence="3" type="ORF">CWE13_02015</name>
</gene>
<evidence type="ECO:0000259" key="2">
    <source>
        <dbReference type="PROSITE" id="PS51787"/>
    </source>
</evidence>
<dbReference type="Proteomes" id="UP000286934">
    <property type="component" value="Unassembled WGS sequence"/>
</dbReference>
<dbReference type="InterPro" id="IPR046336">
    <property type="entry name" value="Lon_prtase_N_sf"/>
</dbReference>
<reference evidence="4" key="1">
    <citation type="journal article" date="2018" name="Front. Microbiol.">
        <title>Genome-Based Analysis Reveals the Taxonomy and Diversity of the Family Idiomarinaceae.</title>
        <authorList>
            <person name="Liu Y."/>
            <person name="Lai Q."/>
            <person name="Shao Z."/>
        </authorList>
    </citation>
    <scope>NUCLEOTIDE SEQUENCE [LARGE SCALE GENOMIC DNA]</scope>
    <source>
        <strain evidence="4">AIS</strain>
    </source>
</reference>
<organism evidence="3 4">
    <name type="scientific">Aliidiomarina shirensis</name>
    <dbReference type="NCBI Taxonomy" id="1048642"/>
    <lineage>
        <taxon>Bacteria</taxon>
        <taxon>Pseudomonadati</taxon>
        <taxon>Pseudomonadota</taxon>
        <taxon>Gammaproteobacteria</taxon>
        <taxon>Alteromonadales</taxon>
        <taxon>Idiomarinaceae</taxon>
        <taxon>Aliidiomarina</taxon>
    </lineage>
</organism>
<dbReference type="OrthoDB" id="8558970at2"/>
<dbReference type="Gene3D" id="1.10.4060.10">
    <property type="entry name" value="BPP1347 like domain"/>
    <property type="match status" value="1"/>
</dbReference>
<dbReference type="Gene3D" id="2.30.130.40">
    <property type="entry name" value="LON domain-like"/>
    <property type="match status" value="1"/>
</dbReference>
<comment type="caution">
    <text evidence="3">The sequence shown here is derived from an EMBL/GenBank/DDBJ whole genome shotgun (WGS) entry which is preliminary data.</text>
</comment>
<protein>
    <submittedName>
        <fullName evidence="3">Peptidase S16</fullName>
    </submittedName>
</protein>
<feature type="domain" description="Lon N-terminal" evidence="2">
    <location>
        <begin position="1"/>
        <end position="228"/>
    </location>
</feature>
<dbReference type="PANTHER" id="PTHR46732:SF8">
    <property type="entry name" value="ATP-DEPENDENT PROTEASE LA (LON) DOMAIN PROTEIN"/>
    <property type="match status" value="1"/>
</dbReference>
<evidence type="ECO:0000256" key="1">
    <source>
        <dbReference type="SAM" id="MobiDB-lite"/>
    </source>
</evidence>
<dbReference type="EMBL" id="PIPP01000001">
    <property type="protein sequence ID" value="RUO38845.1"/>
    <property type="molecule type" value="Genomic_DNA"/>
</dbReference>
<accession>A0A432WYJ8</accession>
<name>A0A432WYJ8_9GAMM</name>
<dbReference type="PROSITE" id="PS51787">
    <property type="entry name" value="LON_N"/>
    <property type="match status" value="1"/>
</dbReference>
<dbReference type="SMART" id="SM00464">
    <property type="entry name" value="LON"/>
    <property type="match status" value="1"/>
</dbReference>